<dbReference type="InterPro" id="IPR021270">
    <property type="entry name" value="DUF2849"/>
</dbReference>
<accession>A0A255XLY9</accession>
<organism evidence="1 2">
    <name type="scientific">Elstera cyanobacteriorum</name>
    <dbReference type="NCBI Taxonomy" id="2022747"/>
    <lineage>
        <taxon>Bacteria</taxon>
        <taxon>Pseudomonadati</taxon>
        <taxon>Pseudomonadota</taxon>
        <taxon>Alphaproteobacteria</taxon>
        <taxon>Rhodospirillales</taxon>
        <taxon>Rhodospirillaceae</taxon>
        <taxon>Elstera</taxon>
    </lineage>
</organism>
<protein>
    <recommendedName>
        <fullName evidence="3">DUF2849 domain-containing protein</fullName>
    </recommendedName>
</protein>
<gene>
    <name evidence="1" type="ORF">CHR90_13130</name>
</gene>
<proteinExistence type="predicted"/>
<sequence length="119" mass="12141">MSAKPIKAGSDAPRLLTANRLRDGAVIFYTGLPLGAGEDGFGPAWTLHLADAKLLTAAEGDAAFAAVAPAIEIVAPYLIEAEATDAGPRPVQQRERIRGSGPTVALPANPATLVSIKAA</sequence>
<reference evidence="1 2" key="1">
    <citation type="submission" date="2017-07" db="EMBL/GenBank/DDBJ databases">
        <title>Elstera cyanobacteriorum sp. nov., a novel bacterium isolated from cyanobacterial aggregates in a eutrophic lake.</title>
        <authorList>
            <person name="Cai H."/>
        </authorList>
    </citation>
    <scope>NUCLEOTIDE SEQUENCE [LARGE SCALE GENOMIC DNA]</scope>
    <source>
        <strain evidence="1 2">TH019</strain>
    </source>
</reference>
<dbReference type="AlphaFoldDB" id="A0A255XLY9"/>
<evidence type="ECO:0008006" key="3">
    <source>
        <dbReference type="Google" id="ProtNLM"/>
    </source>
</evidence>
<dbReference type="Proteomes" id="UP000216361">
    <property type="component" value="Unassembled WGS sequence"/>
</dbReference>
<comment type="caution">
    <text evidence="1">The sequence shown here is derived from an EMBL/GenBank/DDBJ whole genome shotgun (WGS) entry which is preliminary data.</text>
</comment>
<dbReference type="EMBL" id="NOXS01000033">
    <property type="protein sequence ID" value="OYQ17911.1"/>
    <property type="molecule type" value="Genomic_DNA"/>
</dbReference>
<name>A0A255XLY9_9PROT</name>
<dbReference type="Pfam" id="PF11011">
    <property type="entry name" value="DUF2849"/>
    <property type="match status" value="1"/>
</dbReference>
<dbReference type="RefSeq" id="WP_094409473.1">
    <property type="nucleotide sequence ID" value="NZ_BMJZ01000002.1"/>
</dbReference>
<keyword evidence="2" id="KW-1185">Reference proteome</keyword>
<evidence type="ECO:0000313" key="1">
    <source>
        <dbReference type="EMBL" id="OYQ17911.1"/>
    </source>
</evidence>
<dbReference type="OrthoDB" id="9815695at2"/>
<evidence type="ECO:0000313" key="2">
    <source>
        <dbReference type="Proteomes" id="UP000216361"/>
    </source>
</evidence>